<dbReference type="OrthoDB" id="5153231at2759"/>
<dbReference type="EMBL" id="JABFAI010000281">
    <property type="protein sequence ID" value="KAF4947680.1"/>
    <property type="molecule type" value="Genomic_DNA"/>
</dbReference>
<reference evidence="1" key="2">
    <citation type="submission" date="2020-05" db="EMBL/GenBank/DDBJ databases">
        <authorList>
            <person name="Kim H.-S."/>
            <person name="Proctor R.H."/>
            <person name="Brown D.W."/>
        </authorList>
    </citation>
    <scope>NUCLEOTIDE SEQUENCE</scope>
    <source>
        <strain evidence="1">NRRL 45417</strain>
    </source>
</reference>
<name>A0A8H4SXY7_9HYPO</name>
<proteinExistence type="predicted"/>
<evidence type="ECO:0000313" key="1">
    <source>
        <dbReference type="EMBL" id="KAF4947680.1"/>
    </source>
</evidence>
<keyword evidence="2" id="KW-1185">Reference proteome</keyword>
<comment type="caution">
    <text evidence="1">The sequence shown here is derived from an EMBL/GenBank/DDBJ whole genome shotgun (WGS) entry which is preliminary data.</text>
</comment>
<evidence type="ECO:0000313" key="2">
    <source>
        <dbReference type="Proteomes" id="UP000604273"/>
    </source>
</evidence>
<organism evidence="1 2">
    <name type="scientific">Fusarium gaditjirri</name>
    <dbReference type="NCBI Taxonomy" id="282569"/>
    <lineage>
        <taxon>Eukaryota</taxon>
        <taxon>Fungi</taxon>
        <taxon>Dikarya</taxon>
        <taxon>Ascomycota</taxon>
        <taxon>Pezizomycotina</taxon>
        <taxon>Sordariomycetes</taxon>
        <taxon>Hypocreomycetidae</taxon>
        <taxon>Hypocreales</taxon>
        <taxon>Nectriaceae</taxon>
        <taxon>Fusarium</taxon>
        <taxon>Fusarium nisikadoi species complex</taxon>
    </lineage>
</organism>
<dbReference type="AlphaFoldDB" id="A0A8H4SXY7"/>
<reference evidence="1" key="1">
    <citation type="journal article" date="2020" name="BMC Genomics">
        <title>Correction to: Identification and distribution of gene clusters required for synthesis of sphingolipid metabolism inhibitors in diverse species of the filamentous fungus Fusarium.</title>
        <authorList>
            <person name="Kim H.S."/>
            <person name="Lohmar J.M."/>
            <person name="Busman M."/>
            <person name="Brown D.W."/>
            <person name="Naumann T.A."/>
            <person name="Divon H.H."/>
            <person name="Lysoe E."/>
            <person name="Uhlig S."/>
            <person name="Proctor R.H."/>
        </authorList>
    </citation>
    <scope>NUCLEOTIDE SEQUENCE</scope>
    <source>
        <strain evidence="1">NRRL 45417</strain>
    </source>
</reference>
<dbReference type="Proteomes" id="UP000604273">
    <property type="component" value="Unassembled WGS sequence"/>
</dbReference>
<accession>A0A8H4SXY7</accession>
<protein>
    <submittedName>
        <fullName evidence="1">Uncharacterized protein</fullName>
    </submittedName>
</protein>
<gene>
    <name evidence="1" type="ORF">FGADI_10251</name>
</gene>
<sequence length="604" mass="68862">MADAEYPSTPYYCITEARCRLCQFLLQDGEPIVADIGDDGVSCEFSFHRRTTFYDDELDIKLHMCLAKECRSRTKAIVCFHSSCYEFRFYAITPTFLSATDYTFPPPLTEERRRTQYIRQSLTYSLQQAKFWPRELPTELWAMVAGLLLQDCAALTSQEQVDRCNSDVAADVTLDLNQPIYATYVKIGGRSYIKALGNEPRNSTEGQLTIQLSPPIIQDRNADKDMFVAKDHLGIRRIFFVSHKLVEEWCRLPLSVPGAWWEHLPQCDIPSTMVFKIDGFKIRGIQGLQKKSPVWQLPVSTQPRLIHLLSLEAPKECSNGLRMRFFDCNSPDVLGYFVATDGARTFSVLSHKRGQEVETSLFEEINGPICFWMYMPISEGEYLTDICRRSGRLILQIETLGLTFTTNRGRTAVFGLYGHASVNTQRVAAIPRKPPRIYYNQPDAWGTRNVDFIALENSDTTTQDNIPRIPISVSPCPYTQSNEIWVHTSCSMRRLAGIQPCINTSASHRPVVGMLLYYYDGHRESVGQFRLDWSIKPIVVGETDKLYISGKRTKKGWGYVASVTAQAPLDRGVGCWLDVAQVGVLEWWFSSRHSVLFYDNIRLN</sequence>